<dbReference type="Proteomes" id="UP000197619">
    <property type="component" value="Unassembled WGS sequence"/>
</dbReference>
<name>A0A218V8J4_9PASE</name>
<keyword evidence="2" id="KW-1185">Reference proteome</keyword>
<accession>A0A218V8J4</accession>
<comment type="caution">
    <text evidence="1">The sequence shown here is derived from an EMBL/GenBank/DDBJ whole genome shotgun (WGS) entry which is preliminary data.</text>
</comment>
<dbReference type="EMBL" id="MUZQ01000029">
    <property type="protein sequence ID" value="OWK62226.1"/>
    <property type="molecule type" value="Genomic_DNA"/>
</dbReference>
<evidence type="ECO:0000313" key="2">
    <source>
        <dbReference type="Proteomes" id="UP000197619"/>
    </source>
</evidence>
<sequence length="10" mass="1174">MNQQKLLSGR</sequence>
<gene>
    <name evidence="1" type="ORF">RLOC_00003764</name>
</gene>
<reference evidence="1 2" key="1">
    <citation type="submission" date="2017-05" db="EMBL/GenBank/DDBJ databases">
        <title>Genome of assembly of the Bengalese finch, Lonchura striata domestica.</title>
        <authorList>
            <person name="Colquitt B.M."/>
            <person name="Brainard M.S."/>
        </authorList>
    </citation>
    <scope>NUCLEOTIDE SEQUENCE [LARGE SCALE GENOMIC DNA]</scope>
    <source>
        <strain evidence="1">White83orange57</strain>
    </source>
</reference>
<protein>
    <submittedName>
        <fullName evidence="1">Uncharacterized protein</fullName>
    </submittedName>
</protein>
<organism evidence="1 2">
    <name type="scientific">Lonchura striata</name>
    <name type="common">white-rumped munia</name>
    <dbReference type="NCBI Taxonomy" id="40157"/>
    <lineage>
        <taxon>Eukaryota</taxon>
        <taxon>Metazoa</taxon>
        <taxon>Chordata</taxon>
        <taxon>Craniata</taxon>
        <taxon>Vertebrata</taxon>
        <taxon>Euteleostomi</taxon>
        <taxon>Archelosauria</taxon>
        <taxon>Archosauria</taxon>
        <taxon>Dinosauria</taxon>
        <taxon>Saurischia</taxon>
        <taxon>Theropoda</taxon>
        <taxon>Coelurosauria</taxon>
        <taxon>Aves</taxon>
        <taxon>Neognathae</taxon>
        <taxon>Neoaves</taxon>
        <taxon>Telluraves</taxon>
        <taxon>Australaves</taxon>
        <taxon>Passeriformes</taxon>
        <taxon>Passeroidea</taxon>
        <taxon>Estrildidae</taxon>
        <taxon>Estrildinae</taxon>
        <taxon>Lonchura</taxon>
    </lineage>
</organism>
<evidence type="ECO:0000313" key="1">
    <source>
        <dbReference type="EMBL" id="OWK62226.1"/>
    </source>
</evidence>
<proteinExistence type="predicted"/>